<evidence type="ECO:0000259" key="8">
    <source>
        <dbReference type="SMART" id="SM00664"/>
    </source>
</evidence>
<evidence type="ECO:0008006" key="12">
    <source>
        <dbReference type="Google" id="ProtNLM"/>
    </source>
</evidence>
<dbReference type="InterPro" id="IPR006593">
    <property type="entry name" value="Cyt_b561/ferric_Rdtase_TM"/>
</dbReference>
<evidence type="ECO:0000256" key="2">
    <source>
        <dbReference type="ARBA" id="ARBA00022448"/>
    </source>
</evidence>
<dbReference type="Gene3D" id="2.60.40.1210">
    <property type="entry name" value="Cellobiose dehydrogenase, cytochrome domain"/>
    <property type="match status" value="1"/>
</dbReference>
<dbReference type="CDD" id="cd08760">
    <property type="entry name" value="Cyt_b561_FRRS1_like"/>
    <property type="match status" value="1"/>
</dbReference>
<dbReference type="SMART" id="SM00664">
    <property type="entry name" value="DoH"/>
    <property type="match status" value="1"/>
</dbReference>
<keyword evidence="4" id="KW-0249">Electron transport</keyword>
<reference evidence="10" key="1">
    <citation type="submission" date="2021-03" db="EMBL/GenBank/DDBJ databases">
        <authorList>
            <person name="Tagirdzhanova G."/>
        </authorList>
    </citation>
    <scope>NUCLEOTIDE SEQUENCE</scope>
</reference>
<dbReference type="CDD" id="cd09630">
    <property type="entry name" value="CDH_like_cytochrome"/>
    <property type="match status" value="1"/>
</dbReference>
<keyword evidence="2" id="KW-0813">Transport</keyword>
<feature type="transmembrane region" description="Helical" evidence="7">
    <location>
        <begin position="236"/>
        <end position="257"/>
    </location>
</feature>
<dbReference type="PANTHER" id="PTHR47797:SF3">
    <property type="entry name" value="CYTOCHROME B561 DOMAIN-CONTAINING PROTEIN"/>
    <property type="match status" value="1"/>
</dbReference>
<dbReference type="SMART" id="SM00665">
    <property type="entry name" value="B561"/>
    <property type="match status" value="1"/>
</dbReference>
<evidence type="ECO:0000256" key="3">
    <source>
        <dbReference type="ARBA" id="ARBA00022692"/>
    </source>
</evidence>
<dbReference type="Proteomes" id="UP000664203">
    <property type="component" value="Unassembled WGS sequence"/>
</dbReference>
<evidence type="ECO:0000256" key="7">
    <source>
        <dbReference type="SAM" id="Phobius"/>
    </source>
</evidence>
<feature type="transmembrane region" description="Helical" evidence="7">
    <location>
        <begin position="308"/>
        <end position="328"/>
    </location>
</feature>
<dbReference type="OrthoDB" id="19261at2759"/>
<dbReference type="InterPro" id="IPR015920">
    <property type="entry name" value="Cellobiose_DH-like_cyt"/>
</dbReference>
<evidence type="ECO:0000313" key="10">
    <source>
        <dbReference type="EMBL" id="CAF9943637.1"/>
    </source>
</evidence>
<dbReference type="SUPFAM" id="SSF49344">
    <property type="entry name" value="CBD9-like"/>
    <property type="match status" value="1"/>
</dbReference>
<evidence type="ECO:0000256" key="1">
    <source>
        <dbReference type="ARBA" id="ARBA00004370"/>
    </source>
</evidence>
<feature type="domain" description="DOMON" evidence="8">
    <location>
        <begin position="51"/>
        <end position="142"/>
    </location>
</feature>
<keyword evidence="5 7" id="KW-1133">Transmembrane helix</keyword>
<feature type="transmembrane region" description="Helical" evidence="7">
    <location>
        <begin position="269"/>
        <end position="287"/>
    </location>
</feature>
<dbReference type="PANTHER" id="PTHR47797">
    <property type="entry name" value="DEHYDROGENASE, PUTATIVE (AFU_ORTHOLOGUE AFUA_8G05805)-RELATED"/>
    <property type="match status" value="1"/>
</dbReference>
<dbReference type="AlphaFoldDB" id="A0A8H3PKT9"/>
<evidence type="ECO:0000259" key="9">
    <source>
        <dbReference type="SMART" id="SM00665"/>
    </source>
</evidence>
<accession>A0A8H3PKT9</accession>
<evidence type="ECO:0000256" key="6">
    <source>
        <dbReference type="ARBA" id="ARBA00023136"/>
    </source>
</evidence>
<dbReference type="InterPro" id="IPR005018">
    <property type="entry name" value="DOMON_domain"/>
</dbReference>
<protein>
    <recommendedName>
        <fullName evidence="12">DOMON domain-containing protein</fullName>
    </recommendedName>
</protein>
<dbReference type="EMBL" id="CAJPDR010001149">
    <property type="protein sequence ID" value="CAF9943637.1"/>
    <property type="molecule type" value="Genomic_DNA"/>
</dbReference>
<evidence type="ECO:0000313" key="11">
    <source>
        <dbReference type="Proteomes" id="UP000664203"/>
    </source>
</evidence>
<proteinExistence type="predicted"/>
<keyword evidence="6 7" id="KW-0472">Membrane</keyword>
<dbReference type="Pfam" id="PF16010">
    <property type="entry name" value="CDH-cyt"/>
    <property type="match status" value="1"/>
</dbReference>
<organism evidence="10 11">
    <name type="scientific">Alectoria fallacina</name>
    <dbReference type="NCBI Taxonomy" id="1903189"/>
    <lineage>
        <taxon>Eukaryota</taxon>
        <taxon>Fungi</taxon>
        <taxon>Dikarya</taxon>
        <taxon>Ascomycota</taxon>
        <taxon>Pezizomycotina</taxon>
        <taxon>Lecanoromycetes</taxon>
        <taxon>OSLEUM clade</taxon>
        <taxon>Lecanoromycetidae</taxon>
        <taxon>Lecanorales</taxon>
        <taxon>Lecanorineae</taxon>
        <taxon>Parmeliaceae</taxon>
        <taxon>Alectoria</taxon>
    </lineage>
</organism>
<evidence type="ECO:0000256" key="5">
    <source>
        <dbReference type="ARBA" id="ARBA00022989"/>
    </source>
</evidence>
<keyword evidence="11" id="KW-1185">Reference proteome</keyword>
<gene>
    <name evidence="10" type="ORF">ALECFALPRED_000815</name>
</gene>
<sequence>MNMAALPTSALAGDAQFYDSSSKIGFAVSTAQNASSTNLLFQLSAPQAAGWGAAGSGTRMNGALMFVIYASGKDNGVTVSVRTTHGHNTPEAIDNIDLAVLSSTIQNSTMTANVICYNCTAWSSGSSIDTTSNTQPWIWAVGPGEPLVSASQSVTFNQHASYGNFFVDMTAAQSDSPTTVPNISGTSNTNTKALSSSFSALVVVHAIALAGSFLLLFPFGVILLRWFGSFRFHWMLQVAASAISFIGFICAIVLSVIDPQFKSFNQAHQIIGIIAVAMLLPQIYLGYSHHRNYKKLGQRTAISHLHFWAGRLVVVLGMVNAVLGFVLANSTTGAIVIAIVAVAILVITALVAFFGTRKQRSAFGANPSQSSDIALNRFNTYRG</sequence>
<comment type="caution">
    <text evidence="10">The sequence shown here is derived from an EMBL/GenBank/DDBJ whole genome shotgun (WGS) entry which is preliminary data.</text>
</comment>
<dbReference type="Pfam" id="PF03188">
    <property type="entry name" value="Cytochrom_B561"/>
    <property type="match status" value="1"/>
</dbReference>
<dbReference type="Gene3D" id="1.20.120.1770">
    <property type="match status" value="1"/>
</dbReference>
<feature type="domain" description="Cytochrome b561" evidence="9">
    <location>
        <begin position="204"/>
        <end position="325"/>
    </location>
</feature>
<name>A0A8H3PKT9_9LECA</name>
<evidence type="ECO:0000256" key="4">
    <source>
        <dbReference type="ARBA" id="ARBA00022982"/>
    </source>
</evidence>
<dbReference type="GO" id="GO:0016020">
    <property type="term" value="C:membrane"/>
    <property type="evidence" value="ECO:0007669"/>
    <property type="project" value="UniProtKB-SubCell"/>
</dbReference>
<feature type="transmembrane region" description="Helical" evidence="7">
    <location>
        <begin position="334"/>
        <end position="354"/>
    </location>
</feature>
<comment type="subcellular location">
    <subcellularLocation>
        <location evidence="1">Membrane</location>
    </subcellularLocation>
</comment>
<feature type="transmembrane region" description="Helical" evidence="7">
    <location>
        <begin position="198"/>
        <end position="224"/>
    </location>
</feature>
<keyword evidence="3 7" id="KW-0812">Transmembrane</keyword>